<feature type="region of interest" description="Disordered" evidence="1">
    <location>
        <begin position="98"/>
        <end position="127"/>
    </location>
</feature>
<evidence type="ECO:0000313" key="3">
    <source>
        <dbReference type="EMBL" id="BDI07433.1"/>
    </source>
</evidence>
<proteinExistence type="predicted"/>
<dbReference type="SUPFAM" id="SSF159894">
    <property type="entry name" value="YgaC/TfoX-N like"/>
    <property type="match status" value="1"/>
</dbReference>
<evidence type="ECO:0000259" key="2">
    <source>
        <dbReference type="Pfam" id="PF04993"/>
    </source>
</evidence>
<keyword evidence="4" id="KW-1185">Reference proteome</keyword>
<evidence type="ECO:0000313" key="4">
    <source>
        <dbReference type="Proteomes" id="UP001057498"/>
    </source>
</evidence>
<reference evidence="3" key="1">
    <citation type="submission" date="2022-04" db="EMBL/GenBank/DDBJ databases">
        <title>Whole genome sequence of Sphaerotilus sp. FB-5.</title>
        <authorList>
            <person name="Takeda M."/>
            <person name="Narihara S."/>
            <person name="Akimoto M."/>
            <person name="Akimoto R."/>
            <person name="Nishiyashiki S."/>
            <person name="Murakami T."/>
        </authorList>
    </citation>
    <scope>NUCLEOTIDE SEQUENCE</scope>
    <source>
        <strain evidence="3">FB-5</strain>
    </source>
</reference>
<feature type="domain" description="TfoX N-terminal" evidence="2">
    <location>
        <begin position="13"/>
        <end position="89"/>
    </location>
</feature>
<name>A0ABN6PS30_9BURK</name>
<dbReference type="InterPro" id="IPR007076">
    <property type="entry name" value="TfoX_N"/>
</dbReference>
<protein>
    <submittedName>
        <fullName evidence="3">Competence protein TfoX</fullName>
    </submittedName>
</protein>
<dbReference type="RefSeq" id="WP_251970624.1">
    <property type="nucleotide sequence ID" value="NZ_AP025730.1"/>
</dbReference>
<evidence type="ECO:0000256" key="1">
    <source>
        <dbReference type="SAM" id="MobiDB-lite"/>
    </source>
</evidence>
<feature type="compositionally biased region" description="Basic residues" evidence="1">
    <location>
        <begin position="115"/>
        <end position="127"/>
    </location>
</feature>
<sequence>MASDAHFLDHVLDQLGGVSGITHRRMFGEYALYHHGKVVAFICDNRLFLKPSAAGRASIGVVSEGFPYPGAKAHFVVDDLLDDRERLVAALLATSADLPEPKPKANPKREPKAKAPAKVKSARPKAG</sequence>
<gene>
    <name evidence="3" type="ORF">CATMQ487_44030</name>
</gene>
<dbReference type="Gene3D" id="3.30.1460.30">
    <property type="entry name" value="YgaC/TfoX-N like chaperone"/>
    <property type="match status" value="1"/>
</dbReference>
<dbReference type="Pfam" id="PF04993">
    <property type="entry name" value="TfoX_N"/>
    <property type="match status" value="1"/>
</dbReference>
<feature type="compositionally biased region" description="Basic and acidic residues" evidence="1">
    <location>
        <begin position="99"/>
        <end position="113"/>
    </location>
</feature>
<dbReference type="Proteomes" id="UP001057498">
    <property type="component" value="Chromosome"/>
</dbReference>
<accession>A0ABN6PS30</accession>
<dbReference type="EMBL" id="AP025730">
    <property type="protein sequence ID" value="BDI07433.1"/>
    <property type="molecule type" value="Genomic_DNA"/>
</dbReference>
<organism evidence="3 4">
    <name type="scientific">Sphaerotilus microaerophilus</name>
    <dbReference type="NCBI Taxonomy" id="2914710"/>
    <lineage>
        <taxon>Bacteria</taxon>
        <taxon>Pseudomonadati</taxon>
        <taxon>Pseudomonadota</taxon>
        <taxon>Betaproteobacteria</taxon>
        <taxon>Burkholderiales</taxon>
        <taxon>Sphaerotilaceae</taxon>
        <taxon>Sphaerotilus</taxon>
    </lineage>
</organism>